<dbReference type="GO" id="GO:0016491">
    <property type="term" value="F:oxidoreductase activity"/>
    <property type="evidence" value="ECO:0007669"/>
    <property type="project" value="UniProtKB-KW"/>
</dbReference>
<evidence type="ECO:0000256" key="1">
    <source>
        <dbReference type="ARBA" id="ARBA00010790"/>
    </source>
</evidence>
<reference evidence="5" key="1">
    <citation type="submission" date="2018-02" db="EMBL/GenBank/DDBJ databases">
        <authorList>
            <person name="Cohen D.B."/>
            <person name="Kent A.D."/>
        </authorList>
    </citation>
    <scope>NUCLEOTIDE SEQUENCE</scope>
</reference>
<keyword evidence="2" id="KW-0285">Flavoprotein</keyword>
<keyword evidence="4" id="KW-0560">Oxidoreductase</keyword>
<dbReference type="AlphaFoldDB" id="A0A2N9FFV4"/>
<dbReference type="PANTHER" id="PTHR46056">
    <property type="entry name" value="LONG-CHAIN-ALCOHOL OXIDASE"/>
    <property type="match status" value="1"/>
</dbReference>
<name>A0A2N9FFV4_FAGSY</name>
<proteinExistence type="inferred from homology"/>
<evidence type="ECO:0000313" key="5">
    <source>
        <dbReference type="EMBL" id="SPC89716.1"/>
    </source>
</evidence>
<keyword evidence="3" id="KW-0274">FAD</keyword>
<organism evidence="5">
    <name type="scientific">Fagus sylvatica</name>
    <name type="common">Beechnut</name>
    <dbReference type="NCBI Taxonomy" id="28930"/>
    <lineage>
        <taxon>Eukaryota</taxon>
        <taxon>Viridiplantae</taxon>
        <taxon>Streptophyta</taxon>
        <taxon>Embryophyta</taxon>
        <taxon>Tracheophyta</taxon>
        <taxon>Spermatophyta</taxon>
        <taxon>Magnoliopsida</taxon>
        <taxon>eudicotyledons</taxon>
        <taxon>Gunneridae</taxon>
        <taxon>Pentapetalae</taxon>
        <taxon>rosids</taxon>
        <taxon>fabids</taxon>
        <taxon>Fagales</taxon>
        <taxon>Fagaceae</taxon>
        <taxon>Fagus</taxon>
    </lineage>
</organism>
<dbReference type="PANTHER" id="PTHR46056:SF10">
    <property type="entry name" value="LONG-CHAIN-ALCOHOL OXIDASE FAO3"/>
    <property type="match status" value="1"/>
</dbReference>
<evidence type="ECO:0000256" key="2">
    <source>
        <dbReference type="ARBA" id="ARBA00022630"/>
    </source>
</evidence>
<protein>
    <submittedName>
        <fullName evidence="5">Uncharacterized protein</fullName>
    </submittedName>
</protein>
<evidence type="ECO:0000256" key="4">
    <source>
        <dbReference type="ARBA" id="ARBA00023002"/>
    </source>
</evidence>
<sequence>MRKSESHPLLWGERRGGRKYIHGFTAAEMESLASICETLLPPLPLRSFEGKDDQSSKAMQSFYKASGSQTPIPDEVAELLVKRAIIEAQEMALRLQIFSIILGEERENSAEVVKA</sequence>
<accession>A0A2N9FFV4</accession>
<dbReference type="EMBL" id="OIVN01001090">
    <property type="protein sequence ID" value="SPC89716.1"/>
    <property type="molecule type" value="Genomic_DNA"/>
</dbReference>
<evidence type="ECO:0000256" key="3">
    <source>
        <dbReference type="ARBA" id="ARBA00022827"/>
    </source>
</evidence>
<gene>
    <name evidence="5" type="ORF">FSB_LOCUS17598</name>
</gene>
<comment type="similarity">
    <text evidence="1">Belongs to the GMC oxidoreductase family.</text>
</comment>